<evidence type="ECO:0000313" key="3">
    <source>
        <dbReference type="EMBL" id="VEI00106.1"/>
    </source>
</evidence>
<feature type="signal peptide" evidence="1">
    <location>
        <begin position="1"/>
        <end position="18"/>
    </location>
</feature>
<feature type="chain" id="PRO_5019333530" description="TonB C-terminal domain-containing protein" evidence="1">
    <location>
        <begin position="19"/>
        <end position="146"/>
    </location>
</feature>
<evidence type="ECO:0000313" key="2">
    <source>
        <dbReference type="EMBL" id="KEY17842.1"/>
    </source>
</evidence>
<dbReference type="EMBL" id="LR134441">
    <property type="protein sequence ID" value="VEI00106.1"/>
    <property type="molecule type" value="Genomic_DNA"/>
</dbReference>
<proteinExistence type="predicted"/>
<dbReference type="KEGG" id="cant:NCTC13489_01950"/>
<dbReference type="Gene3D" id="3.30.1150.10">
    <property type="match status" value="1"/>
</dbReference>
<reference evidence="3 5" key="2">
    <citation type="submission" date="2018-12" db="EMBL/GenBank/DDBJ databases">
        <authorList>
            <consortium name="Pathogen Informatics"/>
        </authorList>
    </citation>
    <scope>NUCLEOTIDE SEQUENCE [LARGE SCALE GENOMIC DNA]</scope>
    <source>
        <strain evidence="3 5">NCTC13489</strain>
    </source>
</reference>
<accession>A0A448NSH1</accession>
<organism evidence="3 5">
    <name type="scientific">Kaistella antarctica</name>
    <dbReference type="NCBI Taxonomy" id="266748"/>
    <lineage>
        <taxon>Bacteria</taxon>
        <taxon>Pseudomonadati</taxon>
        <taxon>Bacteroidota</taxon>
        <taxon>Flavobacteriia</taxon>
        <taxon>Flavobacteriales</taxon>
        <taxon>Weeksellaceae</taxon>
        <taxon>Chryseobacterium group</taxon>
        <taxon>Kaistella</taxon>
    </lineage>
</organism>
<keyword evidence="4" id="KW-1185">Reference proteome</keyword>
<keyword evidence="1" id="KW-0732">Signal</keyword>
<dbReference type="EMBL" id="JPEP01000002">
    <property type="protein sequence ID" value="KEY17842.1"/>
    <property type="molecule type" value="Genomic_DNA"/>
</dbReference>
<gene>
    <name evidence="2" type="ORF">HY04_04700</name>
    <name evidence="3" type="ORF">NCTC13489_01950</name>
</gene>
<dbReference type="STRING" id="266748.HY04_04700"/>
<name>A0A448NSH1_9FLAO</name>
<sequence>MKKIILLFAVFLGSFSFAQENSPEKFDITKSEDYSYLKTKIDLTDIHSEADVLPQYPGGIDAFRKNFAEIFDPSILEERSGTTLKTTAYFIIEKDGSVNNLITVGDKQYSKLVEKALKKIKTTWKPAIINGEPVRYLFRFPLTMSF</sequence>
<dbReference type="Proteomes" id="UP000028349">
    <property type="component" value="Unassembled WGS sequence"/>
</dbReference>
<dbReference type="SUPFAM" id="SSF74653">
    <property type="entry name" value="TolA/TonB C-terminal domain"/>
    <property type="match status" value="1"/>
</dbReference>
<evidence type="ECO:0000313" key="4">
    <source>
        <dbReference type="Proteomes" id="UP000028349"/>
    </source>
</evidence>
<evidence type="ECO:0000313" key="5">
    <source>
        <dbReference type="Proteomes" id="UP000270036"/>
    </source>
</evidence>
<dbReference type="OrthoDB" id="1095452at2"/>
<evidence type="ECO:0000256" key="1">
    <source>
        <dbReference type="SAM" id="SignalP"/>
    </source>
</evidence>
<dbReference type="Proteomes" id="UP000270036">
    <property type="component" value="Chromosome"/>
</dbReference>
<protein>
    <recommendedName>
        <fullName evidence="6">TonB C-terminal domain-containing protein</fullName>
    </recommendedName>
</protein>
<dbReference type="AlphaFoldDB" id="A0A448NSH1"/>
<dbReference type="RefSeq" id="WP_051803622.1">
    <property type="nucleotide sequence ID" value="NZ_FOIX01000001.1"/>
</dbReference>
<reference evidence="2 4" key="1">
    <citation type="submission" date="2014-07" db="EMBL/GenBank/DDBJ databases">
        <authorList>
            <person name="Pisani N.G."/>
            <person name="Newman J.D."/>
        </authorList>
    </citation>
    <scope>NUCLEOTIDE SEQUENCE [LARGE SCALE GENOMIC DNA]</scope>
    <source>
        <strain evidence="2 4">LMG 24720</strain>
    </source>
</reference>
<evidence type="ECO:0008006" key="6">
    <source>
        <dbReference type="Google" id="ProtNLM"/>
    </source>
</evidence>